<accession>A0AAV7YHY8</accession>
<evidence type="ECO:0000313" key="2">
    <source>
        <dbReference type="Proteomes" id="UP001146793"/>
    </source>
</evidence>
<sequence length="679" mass="79967">MNKEFYTLLWEFGEYLYSKVSANEDFNFQTITTSFRTEKLQPNQQNSETIQRHLTKIQYTLLQNGVLLFPIQKTQSNNSILNQQFFLSYVWVQVFALKSLPLSLFKKRQGWVDLSDIKSQVFNPRGSNCPIENSRSFKTIGVLGFQLMKLLQKQPLTKGDLAKLTGFSKQRVCTVTSIYKLLNLIIEEPNNNLYHWNPEQALIIPDFQFYLKDLIQARNLRRNLAKKVLKLTTKLESRIKNKSNNVNKYLKLFKSIRRNVKYSAIGFNREYNIQEINKEVILKQLSTKLQKLESLRKIRQKKINDKWVNKNYNYRTKSKKSKKHKPINFENLKIKKKSKTKYYKKNKIKKINKKKKKKYTQTKKRTNKKKTYLKLKQSDYSITKKKINKPKSISHSFSKPKQKLIMNDIFNTNNNNNTSNNNNNNNNNNISVKHYNYKQEEKNQYPIIQSLVNPVYSSTNERNNQQTHIINDGFNDLKRTEKSIKAGNQLQSIHNNIHNEDHNNEFDNHYQNTNYNATHNEIKYNILNENYEKNENIGLKPEISISIIETDNDFDNQNYLSASLLLPDIPLSPNNNDLPELLSPIIQTDNDNDFSQNSPLFFSVNHDPEFSLPQFNTTNNPQHFEKSNHKPQLEKIDPYLDDNINTNLNPNLNQLHILNDNDYDFSINSPLNRTLGDKM</sequence>
<name>A0AAV7YHY8_9EUKA</name>
<gene>
    <name evidence="1" type="ORF">M0812_25859</name>
</gene>
<organism evidence="1 2">
    <name type="scientific">Anaeramoeba flamelloides</name>
    <dbReference type="NCBI Taxonomy" id="1746091"/>
    <lineage>
        <taxon>Eukaryota</taxon>
        <taxon>Metamonada</taxon>
        <taxon>Anaeramoebidae</taxon>
        <taxon>Anaeramoeba</taxon>
    </lineage>
</organism>
<protein>
    <submittedName>
        <fullName evidence="1">Uncharacterized protein</fullName>
    </submittedName>
</protein>
<dbReference type="AlphaFoldDB" id="A0AAV7YHY8"/>
<evidence type="ECO:0000313" key="1">
    <source>
        <dbReference type="EMBL" id="KAJ3428227.1"/>
    </source>
</evidence>
<dbReference type="Proteomes" id="UP001146793">
    <property type="component" value="Unassembled WGS sequence"/>
</dbReference>
<dbReference type="EMBL" id="JANTQA010000060">
    <property type="protein sequence ID" value="KAJ3428227.1"/>
    <property type="molecule type" value="Genomic_DNA"/>
</dbReference>
<proteinExistence type="predicted"/>
<comment type="caution">
    <text evidence="1">The sequence shown here is derived from an EMBL/GenBank/DDBJ whole genome shotgun (WGS) entry which is preliminary data.</text>
</comment>
<reference evidence="1" key="1">
    <citation type="submission" date="2022-08" db="EMBL/GenBank/DDBJ databases">
        <title>Novel sulphate-reducing endosymbionts in the free-living metamonad Anaeramoeba.</title>
        <authorList>
            <person name="Jerlstrom-Hultqvist J."/>
            <person name="Cepicka I."/>
            <person name="Gallot-Lavallee L."/>
            <person name="Salas-Leiva D."/>
            <person name="Curtis B.A."/>
            <person name="Zahonova K."/>
            <person name="Pipaliya S."/>
            <person name="Dacks J."/>
            <person name="Roger A.J."/>
        </authorList>
    </citation>
    <scope>NUCLEOTIDE SEQUENCE</scope>
    <source>
        <strain evidence="1">Busselton2</strain>
    </source>
</reference>